<feature type="domain" description="Carbohydrate kinase PfkB" evidence="7">
    <location>
        <begin position="15"/>
        <end position="281"/>
    </location>
</feature>
<dbReference type="NCBIfam" id="TIGR03168">
    <property type="entry name" value="1-PFK"/>
    <property type="match status" value="1"/>
</dbReference>
<dbReference type="Proteomes" id="UP001564626">
    <property type="component" value="Unassembled WGS sequence"/>
</dbReference>
<protein>
    <submittedName>
        <fullName evidence="8">1-phosphofructokinase family hexose kinase</fullName>
    </submittedName>
</protein>
<dbReference type="Gene3D" id="3.40.1190.20">
    <property type="match status" value="1"/>
</dbReference>
<dbReference type="InterPro" id="IPR017583">
    <property type="entry name" value="Tagatose/fructose_Pkinase"/>
</dbReference>
<dbReference type="InterPro" id="IPR002173">
    <property type="entry name" value="Carboh/pur_kinase_PfkB_CS"/>
</dbReference>
<comment type="similarity">
    <text evidence="1">Belongs to the carbohydrate kinase PfkB family.</text>
</comment>
<dbReference type="PROSITE" id="PS00583">
    <property type="entry name" value="PFKB_KINASES_1"/>
    <property type="match status" value="1"/>
</dbReference>
<dbReference type="PANTHER" id="PTHR46566:SF5">
    <property type="entry name" value="1-PHOSPHOFRUCTOKINASE"/>
    <property type="match status" value="1"/>
</dbReference>
<dbReference type="PANTHER" id="PTHR46566">
    <property type="entry name" value="1-PHOSPHOFRUCTOKINASE-RELATED"/>
    <property type="match status" value="1"/>
</dbReference>
<dbReference type="CDD" id="cd01164">
    <property type="entry name" value="FruK_PfkB_like"/>
    <property type="match status" value="1"/>
</dbReference>
<name>A0ABV4CI35_9PSEU</name>
<dbReference type="PROSITE" id="PS00584">
    <property type="entry name" value="PFKB_KINASES_2"/>
    <property type="match status" value="1"/>
</dbReference>
<proteinExistence type="inferred from homology"/>
<evidence type="ECO:0000256" key="6">
    <source>
        <dbReference type="PIRNR" id="PIRNR000535"/>
    </source>
</evidence>
<evidence type="ECO:0000313" key="8">
    <source>
        <dbReference type="EMBL" id="MEY8039054.1"/>
    </source>
</evidence>
<evidence type="ECO:0000256" key="2">
    <source>
        <dbReference type="ARBA" id="ARBA00022679"/>
    </source>
</evidence>
<evidence type="ECO:0000259" key="7">
    <source>
        <dbReference type="Pfam" id="PF00294"/>
    </source>
</evidence>
<sequence length="316" mass="32301">MITTVTANLALDVTYRLDRLTPDRVHRARSVRQRAGGKGVNVARVLRRLGYETRVVGLVGGATGEAIRADLDAAGLPHELVEIGGESRRTVALVSDDGQATLINEPGPGVADREWAELGEVVRRVGGRSAAVVFAGSLPPGVADDGYARLIARVGARGVPTVLDTSGAALRRGVAARPDVVKPNAEELAELTGAVGPREGARVLRDLGAGSAVVSLGGAGLLAVTDAGSWRAEPSRQVSGNPTGAGDAVVAALAGGLVTRAPWPDRLREAVAASAAAVAAPVAGDLDEQHYHRERGAARVRALAGQEESHGTGSHG</sequence>
<accession>A0ABV4CI35</accession>
<evidence type="ECO:0000256" key="5">
    <source>
        <dbReference type="ARBA" id="ARBA00022840"/>
    </source>
</evidence>
<keyword evidence="9" id="KW-1185">Reference proteome</keyword>
<comment type="caution">
    <text evidence="8">The sequence shown here is derived from an EMBL/GenBank/DDBJ whole genome shotgun (WGS) entry which is preliminary data.</text>
</comment>
<dbReference type="EMBL" id="JBGEHV010000008">
    <property type="protein sequence ID" value="MEY8039054.1"/>
    <property type="molecule type" value="Genomic_DNA"/>
</dbReference>
<evidence type="ECO:0000256" key="4">
    <source>
        <dbReference type="ARBA" id="ARBA00022777"/>
    </source>
</evidence>
<evidence type="ECO:0000313" key="9">
    <source>
        <dbReference type="Proteomes" id="UP001564626"/>
    </source>
</evidence>
<dbReference type="InterPro" id="IPR011611">
    <property type="entry name" value="PfkB_dom"/>
</dbReference>
<dbReference type="InterPro" id="IPR029056">
    <property type="entry name" value="Ribokinase-like"/>
</dbReference>
<reference evidence="8 9" key="1">
    <citation type="submission" date="2024-08" db="EMBL/GenBank/DDBJ databases">
        <title>Genome mining of Saccharopolyspora cebuensis PGLac3 from Nigerian medicinal plant.</title>
        <authorList>
            <person name="Ezeobiora C.E."/>
            <person name="Igbokwe N.H."/>
            <person name="Amin D.H."/>
            <person name="Mendie U.E."/>
        </authorList>
    </citation>
    <scope>NUCLEOTIDE SEQUENCE [LARGE SCALE GENOMIC DNA]</scope>
    <source>
        <strain evidence="8 9">PGLac3</strain>
    </source>
</reference>
<evidence type="ECO:0000256" key="1">
    <source>
        <dbReference type="ARBA" id="ARBA00010688"/>
    </source>
</evidence>
<dbReference type="Pfam" id="PF00294">
    <property type="entry name" value="PfkB"/>
    <property type="match status" value="1"/>
</dbReference>
<organism evidence="8 9">
    <name type="scientific">Saccharopolyspora cebuensis</name>
    <dbReference type="NCBI Taxonomy" id="418759"/>
    <lineage>
        <taxon>Bacteria</taxon>
        <taxon>Bacillati</taxon>
        <taxon>Actinomycetota</taxon>
        <taxon>Actinomycetes</taxon>
        <taxon>Pseudonocardiales</taxon>
        <taxon>Pseudonocardiaceae</taxon>
        <taxon>Saccharopolyspora</taxon>
    </lineage>
</organism>
<keyword evidence="3" id="KW-0547">Nucleotide-binding</keyword>
<keyword evidence="2 6" id="KW-0808">Transferase</keyword>
<dbReference type="SUPFAM" id="SSF53613">
    <property type="entry name" value="Ribokinase-like"/>
    <property type="match status" value="1"/>
</dbReference>
<evidence type="ECO:0000256" key="3">
    <source>
        <dbReference type="ARBA" id="ARBA00022741"/>
    </source>
</evidence>
<keyword evidence="4" id="KW-0418">Kinase</keyword>
<keyword evidence="5" id="KW-0067">ATP-binding</keyword>
<dbReference type="RefSeq" id="WP_345363624.1">
    <property type="nucleotide sequence ID" value="NZ_BAABII010000010.1"/>
</dbReference>
<dbReference type="PIRSF" id="PIRSF000535">
    <property type="entry name" value="1PFK/6PFK/LacC"/>
    <property type="match status" value="1"/>
</dbReference>
<gene>
    <name evidence="8" type="ORF">AB8O55_06565</name>
</gene>